<evidence type="ECO:0000313" key="3">
    <source>
        <dbReference type="EMBL" id="PAA88689.1"/>
    </source>
</evidence>
<proteinExistence type="predicted"/>
<gene>
    <name evidence="3" type="ORF">BOX15_Mlig020266g1</name>
</gene>
<comment type="caution">
    <text evidence="3">The sequence shown here is derived from an EMBL/GenBank/DDBJ whole genome shotgun (WGS) entry which is preliminary data.</text>
</comment>
<dbReference type="Proteomes" id="UP000215902">
    <property type="component" value="Unassembled WGS sequence"/>
</dbReference>
<keyword evidence="2" id="KW-1133">Transmembrane helix</keyword>
<sequence length="507" mass="53849">MSNILNLLNQRTIALASLGACATIAAYCIYSRKSWSISRIQEAQQAADQETKNVGAAVSANTSASSDSGLTASDGPDELPHQQVQIRRGRGDSGIVDNIVAMEKTDDADAAASELDLVASAMCQNFASPVPLVAKDAKLHLSKPVAKDANNSSAPLLTAQFIDARLRVLSNAPDNAALLLADGDADILIKRLYSLLSNGEQGGTDAGQLIGHLQLIGRLLLSPQRAEPLCRNGRLYEALADLYERQAEAGVEIRVRCVLALASARGANNNSVSMATTDLRLAPLLVDDAVASDRVRPHALRLLNQLGPACHPLLTGRLSALLARLRRLGSSDSTASSADDVGFCLIAELLAKLINDPKCRSVAYSPSTLVASIGEFSTPSTRRLRRDVAMRMAWLELLGALACEASRAELASIWWPTLSSGGGCDSKAGKTAARGGDFVALAGRPAPLAAAVRAQMSEIYKQVKKMANDMKSSEKKSQPGQRLLAVKKELKLLKQLAKHKPKPAKKK</sequence>
<evidence type="ECO:0000256" key="2">
    <source>
        <dbReference type="SAM" id="Phobius"/>
    </source>
</evidence>
<feature type="transmembrane region" description="Helical" evidence="2">
    <location>
        <begin position="12"/>
        <end position="30"/>
    </location>
</feature>
<keyword evidence="4" id="KW-1185">Reference proteome</keyword>
<dbReference type="AlphaFoldDB" id="A0A267GTQ3"/>
<dbReference type="EMBL" id="NIVC01000178">
    <property type="protein sequence ID" value="PAA88689.1"/>
    <property type="molecule type" value="Genomic_DNA"/>
</dbReference>
<organism evidence="3 4">
    <name type="scientific">Macrostomum lignano</name>
    <dbReference type="NCBI Taxonomy" id="282301"/>
    <lineage>
        <taxon>Eukaryota</taxon>
        <taxon>Metazoa</taxon>
        <taxon>Spiralia</taxon>
        <taxon>Lophotrochozoa</taxon>
        <taxon>Platyhelminthes</taxon>
        <taxon>Rhabditophora</taxon>
        <taxon>Macrostomorpha</taxon>
        <taxon>Macrostomida</taxon>
        <taxon>Macrostomidae</taxon>
        <taxon>Macrostomum</taxon>
    </lineage>
</organism>
<accession>A0A267GTQ3</accession>
<feature type="compositionally biased region" description="Polar residues" evidence="1">
    <location>
        <begin position="59"/>
        <end position="71"/>
    </location>
</feature>
<evidence type="ECO:0000313" key="4">
    <source>
        <dbReference type="Proteomes" id="UP000215902"/>
    </source>
</evidence>
<keyword evidence="2" id="KW-0812">Transmembrane</keyword>
<feature type="region of interest" description="Disordered" evidence="1">
    <location>
        <begin position="54"/>
        <end position="79"/>
    </location>
</feature>
<keyword evidence="2" id="KW-0472">Membrane</keyword>
<protein>
    <submittedName>
        <fullName evidence="3">Uncharacterized protein</fullName>
    </submittedName>
</protein>
<reference evidence="3 4" key="1">
    <citation type="submission" date="2017-06" db="EMBL/GenBank/DDBJ databases">
        <title>A platform for efficient transgenesis in Macrostomum lignano, a flatworm model organism for stem cell research.</title>
        <authorList>
            <person name="Berezikov E."/>
        </authorList>
    </citation>
    <scope>NUCLEOTIDE SEQUENCE [LARGE SCALE GENOMIC DNA]</scope>
    <source>
        <strain evidence="3">DV1</strain>
        <tissue evidence="3">Whole organism</tissue>
    </source>
</reference>
<evidence type="ECO:0000256" key="1">
    <source>
        <dbReference type="SAM" id="MobiDB-lite"/>
    </source>
</evidence>
<name>A0A267GTQ3_9PLAT</name>